<accession>A0A974CW81</accession>
<organism evidence="1 2">
    <name type="scientific">Xenopus laevis</name>
    <name type="common">African clawed frog</name>
    <dbReference type="NCBI Taxonomy" id="8355"/>
    <lineage>
        <taxon>Eukaryota</taxon>
        <taxon>Metazoa</taxon>
        <taxon>Chordata</taxon>
        <taxon>Craniata</taxon>
        <taxon>Vertebrata</taxon>
        <taxon>Euteleostomi</taxon>
        <taxon>Amphibia</taxon>
        <taxon>Batrachia</taxon>
        <taxon>Anura</taxon>
        <taxon>Pipoidea</taxon>
        <taxon>Pipidae</taxon>
        <taxon>Xenopodinae</taxon>
        <taxon>Xenopus</taxon>
        <taxon>Xenopus</taxon>
    </lineage>
</organism>
<sequence>MYIFSCFCWSFKPVTSYMPKWEESAETWTHYGSIVTRTPLAPQAFLLNKHPSSPKIERALTFFLGSSIAFTYCTIPITERTD</sequence>
<dbReference type="AlphaFoldDB" id="A0A974CW81"/>
<evidence type="ECO:0000313" key="2">
    <source>
        <dbReference type="Proteomes" id="UP000694892"/>
    </source>
</evidence>
<gene>
    <name evidence="1" type="ORF">XELAEV_18026498mg</name>
</gene>
<dbReference type="Proteomes" id="UP000694892">
    <property type="component" value="Chromosome 5L"/>
</dbReference>
<evidence type="ECO:0000313" key="1">
    <source>
        <dbReference type="EMBL" id="OCT79690.1"/>
    </source>
</evidence>
<dbReference type="EMBL" id="CM004474">
    <property type="protein sequence ID" value="OCT79690.1"/>
    <property type="molecule type" value="Genomic_DNA"/>
</dbReference>
<proteinExistence type="predicted"/>
<reference evidence="2" key="1">
    <citation type="journal article" date="2016" name="Nature">
        <title>Genome evolution in the allotetraploid frog Xenopus laevis.</title>
        <authorList>
            <person name="Session A.M."/>
            <person name="Uno Y."/>
            <person name="Kwon T."/>
            <person name="Chapman J.A."/>
            <person name="Toyoda A."/>
            <person name="Takahashi S."/>
            <person name="Fukui A."/>
            <person name="Hikosaka A."/>
            <person name="Suzuki A."/>
            <person name="Kondo M."/>
            <person name="van Heeringen S.J."/>
            <person name="Quigley I."/>
            <person name="Heinz S."/>
            <person name="Ogino H."/>
            <person name="Ochi H."/>
            <person name="Hellsten U."/>
            <person name="Lyons J.B."/>
            <person name="Simakov O."/>
            <person name="Putnam N."/>
            <person name="Stites J."/>
            <person name="Kuroki Y."/>
            <person name="Tanaka T."/>
            <person name="Michiue T."/>
            <person name="Watanabe M."/>
            <person name="Bogdanovic O."/>
            <person name="Lister R."/>
            <person name="Georgiou G."/>
            <person name="Paranjpe S.S."/>
            <person name="van Kruijsbergen I."/>
            <person name="Shu S."/>
            <person name="Carlson J."/>
            <person name="Kinoshita T."/>
            <person name="Ohta Y."/>
            <person name="Mawaribuchi S."/>
            <person name="Jenkins J."/>
            <person name="Grimwood J."/>
            <person name="Schmutz J."/>
            <person name="Mitros T."/>
            <person name="Mozaffari S.V."/>
            <person name="Suzuki Y."/>
            <person name="Haramoto Y."/>
            <person name="Yamamoto T.S."/>
            <person name="Takagi C."/>
            <person name="Heald R."/>
            <person name="Miller K."/>
            <person name="Haudenschild C."/>
            <person name="Kitzman J."/>
            <person name="Nakayama T."/>
            <person name="Izutsu Y."/>
            <person name="Robert J."/>
            <person name="Fortriede J."/>
            <person name="Burns K."/>
            <person name="Lotay V."/>
            <person name="Karimi K."/>
            <person name="Yasuoka Y."/>
            <person name="Dichmann D.S."/>
            <person name="Flajnik M.F."/>
            <person name="Houston D.W."/>
            <person name="Shendure J."/>
            <person name="DuPasquier L."/>
            <person name="Vize P.D."/>
            <person name="Zorn A.M."/>
            <person name="Ito M."/>
            <person name="Marcotte E.M."/>
            <person name="Wallingford J.B."/>
            <person name="Ito Y."/>
            <person name="Asashima M."/>
            <person name="Ueno N."/>
            <person name="Matsuda Y."/>
            <person name="Veenstra G.J."/>
            <person name="Fujiyama A."/>
            <person name="Harland R.M."/>
            <person name="Taira M."/>
            <person name="Rokhsar D.S."/>
        </authorList>
    </citation>
    <scope>NUCLEOTIDE SEQUENCE [LARGE SCALE GENOMIC DNA]</scope>
    <source>
        <strain evidence="2">J</strain>
    </source>
</reference>
<protein>
    <submittedName>
        <fullName evidence="1">Uncharacterized protein</fullName>
    </submittedName>
</protein>
<name>A0A974CW81_XENLA</name>